<reference evidence="1 2" key="1">
    <citation type="submission" date="2021-05" db="EMBL/GenBank/DDBJ databases">
        <title>Comparative genomic studies on the polysaccharide-degrading batcterial strains of the Flammeovirga genus.</title>
        <authorList>
            <person name="Zewei F."/>
            <person name="Zheng Z."/>
            <person name="Yu L."/>
            <person name="Ruyue G."/>
            <person name="Yanhong M."/>
            <person name="Yuanyuan C."/>
            <person name="Jingyan G."/>
            <person name="Wenjun H."/>
        </authorList>
    </citation>
    <scope>NUCLEOTIDE SEQUENCE [LARGE SCALE GENOMIC DNA]</scope>
    <source>
        <strain evidence="1 2">YS10</strain>
    </source>
</reference>
<protein>
    <submittedName>
        <fullName evidence="1">Uncharacterized protein</fullName>
    </submittedName>
</protein>
<dbReference type="Proteomes" id="UP000682802">
    <property type="component" value="Chromosome 1"/>
</dbReference>
<gene>
    <name evidence="1" type="ORF">KM029_00680</name>
</gene>
<proteinExistence type="predicted"/>
<dbReference type="EMBL" id="CP076128">
    <property type="protein sequence ID" value="QWG07482.1"/>
    <property type="molecule type" value="Genomic_DNA"/>
</dbReference>
<evidence type="ECO:0000313" key="2">
    <source>
        <dbReference type="Proteomes" id="UP000682802"/>
    </source>
</evidence>
<organism evidence="1 2">
    <name type="scientific">Flammeovirga kamogawensis</name>
    <dbReference type="NCBI Taxonomy" id="373891"/>
    <lineage>
        <taxon>Bacteria</taxon>
        <taxon>Pseudomonadati</taxon>
        <taxon>Bacteroidota</taxon>
        <taxon>Cytophagia</taxon>
        <taxon>Cytophagales</taxon>
        <taxon>Flammeovirgaceae</taxon>
        <taxon>Flammeovirga</taxon>
    </lineage>
</organism>
<evidence type="ECO:0000313" key="1">
    <source>
        <dbReference type="EMBL" id="QWG07482.1"/>
    </source>
</evidence>
<sequence length="452" mass="51982">MHIQIVCIASDPVNPEVDQELGYLIADAIQVSLKEMRATSITMEVTSGVEANPTADAVIWLIGGDLNLEDVSLNEGQKNYKLLVDEIEYQKQPRSIQPLNSYYLSKYETRTGKQVTLTIPLDEGYRVYFWLVISDLALDIFDEKNNRVYNANVFLGEVTDDLRMERLLLKRDLKAYGFQVYPQRDYSYDTDELTRLQWKDLDNSCIAIHLAGGREGTDIGHESYSFQEWQEKVSETYVKQKNNRIKKFVWVPPAIRFTSDKRKFYIEKLLKNIDEHEHTYTFKTDLERFKTILHNELRAGDKENDYEEIDEFYKKKVYIMNDIADTSSASGLGQRLSKMGFGVLTLGSGQGAKMMRRQHQRHLQICNSTIVFVDKAPEEWIIAKLQDNLRASGLGRKEPLNIKAVVTADYSTATRLTKLLDENPLYHSVGVFTNDDVMISDDLLSFLSSLSE</sequence>
<accession>A0ABX8GWB8</accession>
<keyword evidence="2" id="KW-1185">Reference proteome</keyword>
<dbReference type="RefSeq" id="WP_144074871.1">
    <property type="nucleotide sequence ID" value="NZ_CP076128.1"/>
</dbReference>
<name>A0ABX8GWB8_9BACT</name>